<comment type="caution">
    <text evidence="2">The sequence shown here is derived from an EMBL/GenBank/DDBJ whole genome shotgun (WGS) entry which is preliminary data.</text>
</comment>
<organism evidence="2 3">
    <name type="scientific">Araneus ventricosus</name>
    <name type="common">Orbweaver spider</name>
    <name type="synonym">Epeira ventricosa</name>
    <dbReference type="NCBI Taxonomy" id="182803"/>
    <lineage>
        <taxon>Eukaryota</taxon>
        <taxon>Metazoa</taxon>
        <taxon>Ecdysozoa</taxon>
        <taxon>Arthropoda</taxon>
        <taxon>Chelicerata</taxon>
        <taxon>Arachnida</taxon>
        <taxon>Araneae</taxon>
        <taxon>Araneomorphae</taxon>
        <taxon>Entelegynae</taxon>
        <taxon>Araneoidea</taxon>
        <taxon>Araneidae</taxon>
        <taxon>Araneus</taxon>
    </lineage>
</organism>
<gene>
    <name evidence="2" type="ORF">AVEN_64292_1</name>
</gene>
<sequence>MANPCNSQSFDGPAWSTKLNTAYLPPSPYHSLDERDSSKLSGSGALNPPPGLKGEGGRKDKTGSFRKNAPGRVGCGTSNRVNLPEREISESRWGWRGLRGCLGDQIPLAWLHLLRSATHSLCALTGNEAEG</sequence>
<reference evidence="2 3" key="1">
    <citation type="journal article" date="2019" name="Sci. Rep.">
        <title>Orb-weaving spider Araneus ventricosus genome elucidates the spidroin gene catalogue.</title>
        <authorList>
            <person name="Kono N."/>
            <person name="Nakamura H."/>
            <person name="Ohtoshi R."/>
            <person name="Moran D.A.P."/>
            <person name="Shinohara A."/>
            <person name="Yoshida Y."/>
            <person name="Fujiwara M."/>
            <person name="Mori M."/>
            <person name="Tomita M."/>
            <person name="Arakawa K."/>
        </authorList>
    </citation>
    <scope>NUCLEOTIDE SEQUENCE [LARGE SCALE GENOMIC DNA]</scope>
</reference>
<proteinExistence type="predicted"/>
<evidence type="ECO:0000256" key="1">
    <source>
        <dbReference type="SAM" id="MobiDB-lite"/>
    </source>
</evidence>
<evidence type="ECO:0000313" key="2">
    <source>
        <dbReference type="EMBL" id="GBM50927.1"/>
    </source>
</evidence>
<feature type="region of interest" description="Disordered" evidence="1">
    <location>
        <begin position="26"/>
        <end position="80"/>
    </location>
</feature>
<dbReference type="EMBL" id="BGPR01001315">
    <property type="protein sequence ID" value="GBM50927.1"/>
    <property type="molecule type" value="Genomic_DNA"/>
</dbReference>
<dbReference type="Proteomes" id="UP000499080">
    <property type="component" value="Unassembled WGS sequence"/>
</dbReference>
<accession>A0A4Y2GCJ8</accession>
<name>A0A4Y2GCJ8_ARAVE</name>
<evidence type="ECO:0000313" key="3">
    <source>
        <dbReference type="Proteomes" id="UP000499080"/>
    </source>
</evidence>
<keyword evidence="3" id="KW-1185">Reference proteome</keyword>
<protein>
    <submittedName>
        <fullName evidence="2">Uncharacterized protein</fullName>
    </submittedName>
</protein>
<dbReference type="AlphaFoldDB" id="A0A4Y2GCJ8"/>